<organism evidence="3 4">
    <name type="scientific">Pseudomonas putida</name>
    <name type="common">Arthrobacter siderocapsulatus</name>
    <dbReference type="NCBI Taxonomy" id="303"/>
    <lineage>
        <taxon>Bacteria</taxon>
        <taxon>Pseudomonadati</taxon>
        <taxon>Pseudomonadota</taxon>
        <taxon>Gammaproteobacteria</taxon>
        <taxon>Pseudomonadales</taxon>
        <taxon>Pseudomonadaceae</taxon>
        <taxon>Pseudomonas</taxon>
    </lineage>
</organism>
<feature type="domain" description="Primase C-terminal 1" evidence="2">
    <location>
        <begin position="207"/>
        <end position="278"/>
    </location>
</feature>
<dbReference type="Gene3D" id="1.10.340.50">
    <property type="match status" value="1"/>
</dbReference>
<reference evidence="3 4" key="1">
    <citation type="journal article" date="2009" name="Mikrobiologiia">
        <title>[Phenanthren biodegradation and interaction of Pseudomonas putida BS3701 and Burkholderia sp.BS3702 in plant rhizosphere].</title>
        <authorList>
            <person name="Ovchinnikova A.A."/>
            <person name="Vetrova A.A."/>
            <person name="Filonov A.E."/>
            <person name="Boronin A.M."/>
        </authorList>
    </citation>
    <scope>NUCLEOTIDE SEQUENCE [LARGE SCALE GENOMIC DNA]</scope>
    <source>
        <strain evidence="3 4">BS3701</strain>
        <plasmid evidence="4">pbs1142</plasmid>
    </source>
</reference>
<dbReference type="AlphaFoldDB" id="A0A7D5W4F7"/>
<accession>A0A7D5W4F7</accession>
<evidence type="ECO:0000259" key="2">
    <source>
        <dbReference type="Pfam" id="PF08708"/>
    </source>
</evidence>
<dbReference type="InterPro" id="IPR004322">
    <property type="entry name" value="Plasmid_replicase_bac"/>
</dbReference>
<feature type="region of interest" description="Disordered" evidence="1">
    <location>
        <begin position="386"/>
        <end position="430"/>
    </location>
</feature>
<evidence type="ECO:0000313" key="3">
    <source>
        <dbReference type="EMBL" id="QLJ17427.1"/>
    </source>
</evidence>
<sequence length="472" mass="52369">MAGLMDLTLRAPGEDAEGDDFPHSAAHAPSARYFEPGSALTRVLEEAPYLARCSDNKTAALVRPRDHAIRFPYMQINRRGMVSWLIFDLDHENSLIWDSAGLPAPNFVVRNRANGHSHLYYAIAPVCTTEKARDKPIMYMKAIYEAFALRLQADPDYHSGPVAKTPGHRWWITTEYHNHTYDLGELAEYVDLQLPPWPTGPKLEDLPHSRHCILFEQLRYYAYSTVNREREKGSLETFSRLLESFAHNRNRFARNGFSENLPLSSIRATVRSVARWTWMRYSGSAKCWRGAMELDPSLPLAERQGLAAKRTHQLRHKETESKIRAACRGLQERGEALSKTAIASLARVSRQTVARYSHVLNEVATPASVAALDVARSAKAVPVLLSESNPGAEPGRDVCNHSGPETALAASTTPAEMQSEPVAGAGDRGAECNQDQAQCDAESVPYGVRQVTARFACAFRGEALGPLDEDSS</sequence>
<dbReference type="Pfam" id="PF08708">
    <property type="entry name" value="PriCT_1"/>
    <property type="match status" value="1"/>
</dbReference>
<evidence type="ECO:0000313" key="4">
    <source>
        <dbReference type="Proteomes" id="UP000510934"/>
    </source>
</evidence>
<dbReference type="EMBL" id="CP059054">
    <property type="protein sequence ID" value="QLJ17427.1"/>
    <property type="molecule type" value="Genomic_DNA"/>
</dbReference>
<name>A0A7D5W4F7_PSEPU</name>
<keyword evidence="3" id="KW-0614">Plasmid</keyword>
<gene>
    <name evidence="3" type="ORF">H0H12_29850</name>
</gene>
<proteinExistence type="predicted"/>
<evidence type="ECO:0000256" key="1">
    <source>
        <dbReference type="SAM" id="MobiDB-lite"/>
    </source>
</evidence>
<dbReference type="Proteomes" id="UP000510934">
    <property type="component" value="Plasmid pBS1142"/>
</dbReference>
<geneLocation type="plasmid" evidence="4">
    <name>pbs1142</name>
</geneLocation>
<protein>
    <submittedName>
        <fullName evidence="3">Replication initiation protein</fullName>
    </submittedName>
</protein>
<dbReference type="Pfam" id="PF03090">
    <property type="entry name" value="Replicase"/>
    <property type="match status" value="1"/>
</dbReference>
<dbReference type="InterPro" id="IPR014820">
    <property type="entry name" value="PriCT_1"/>
</dbReference>